<name>A0ABV6SP26_AZOPA</name>
<feature type="compositionally biased region" description="Polar residues" evidence="1">
    <location>
        <begin position="93"/>
        <end position="102"/>
    </location>
</feature>
<proteinExistence type="predicted"/>
<dbReference type="Proteomes" id="UP001589891">
    <property type="component" value="Unassembled WGS sequence"/>
</dbReference>
<protein>
    <submittedName>
        <fullName evidence="2">Uncharacterized protein</fullName>
    </submittedName>
</protein>
<evidence type="ECO:0000313" key="3">
    <source>
        <dbReference type="Proteomes" id="UP001589891"/>
    </source>
</evidence>
<feature type="region of interest" description="Disordered" evidence="1">
    <location>
        <begin position="81"/>
        <end position="102"/>
    </location>
</feature>
<reference evidence="2 3" key="1">
    <citation type="submission" date="2024-09" db="EMBL/GenBank/DDBJ databases">
        <authorList>
            <person name="Sun Q."/>
            <person name="Mori K."/>
        </authorList>
    </citation>
    <scope>NUCLEOTIDE SEQUENCE [LARGE SCALE GENOMIC DNA]</scope>
    <source>
        <strain evidence="2 3">NCAIM B.01794</strain>
    </source>
</reference>
<keyword evidence="3" id="KW-1185">Reference proteome</keyword>
<evidence type="ECO:0000313" key="2">
    <source>
        <dbReference type="EMBL" id="MFC0710861.1"/>
    </source>
</evidence>
<sequence>MDKSLVNKSSFHTQLIRRLRTGEPLPIDRLVFPRNMDITWLHMSFPQACRRLINTRKIIFSKILHFDLSVDIFSTALGLSQKPDKDPPALPTLPSTTRLVGN</sequence>
<evidence type="ECO:0000256" key="1">
    <source>
        <dbReference type="SAM" id="MobiDB-lite"/>
    </source>
</evidence>
<dbReference type="EMBL" id="JBHLSS010000098">
    <property type="protein sequence ID" value="MFC0710861.1"/>
    <property type="molecule type" value="Genomic_DNA"/>
</dbReference>
<organism evidence="2 3">
    <name type="scientific">Azorhizophilus paspali</name>
    <name type="common">Azotobacter paspali</name>
    <dbReference type="NCBI Taxonomy" id="69963"/>
    <lineage>
        <taxon>Bacteria</taxon>
        <taxon>Pseudomonadati</taxon>
        <taxon>Pseudomonadota</taxon>
        <taxon>Gammaproteobacteria</taxon>
        <taxon>Pseudomonadales</taxon>
        <taxon>Pseudomonadaceae</taxon>
        <taxon>Azorhizophilus</taxon>
    </lineage>
</organism>
<dbReference type="RefSeq" id="WP_376947364.1">
    <property type="nucleotide sequence ID" value="NZ_CP171449.1"/>
</dbReference>
<gene>
    <name evidence="2" type="ORF">ACFFGX_15315</name>
</gene>
<comment type="caution">
    <text evidence="2">The sequence shown here is derived from an EMBL/GenBank/DDBJ whole genome shotgun (WGS) entry which is preliminary data.</text>
</comment>
<accession>A0ABV6SP26</accession>